<evidence type="ECO:0000313" key="6">
    <source>
        <dbReference type="Proteomes" id="UP000604737"/>
    </source>
</evidence>
<dbReference type="PANTHER" id="PTHR43309:SF3">
    <property type="entry name" value="5-OXOPROLINASE SUBUNIT C"/>
    <property type="match status" value="1"/>
</dbReference>
<dbReference type="InterPro" id="IPR052708">
    <property type="entry name" value="PxpC"/>
</dbReference>
<dbReference type="Pfam" id="PF02626">
    <property type="entry name" value="CT_A_B"/>
    <property type="match status" value="1"/>
</dbReference>
<reference evidence="6" key="1">
    <citation type="journal article" date="2019" name="Int. J. Syst. Evol. Microbiol.">
        <title>The Global Catalogue of Microorganisms (GCM) 10K type strain sequencing project: providing services to taxonomists for standard genome sequencing and annotation.</title>
        <authorList>
            <consortium name="The Broad Institute Genomics Platform"/>
            <consortium name="The Broad Institute Genome Sequencing Center for Infectious Disease"/>
            <person name="Wu L."/>
            <person name="Ma J."/>
        </authorList>
    </citation>
    <scope>NUCLEOTIDE SEQUENCE [LARGE SCALE GENOMIC DNA]</scope>
    <source>
        <strain evidence="6">KCTC 23701</strain>
    </source>
</reference>
<evidence type="ECO:0000313" key="5">
    <source>
        <dbReference type="EMBL" id="GHD65776.1"/>
    </source>
</evidence>
<keyword evidence="1" id="KW-0547">Nucleotide-binding</keyword>
<name>A0ABQ3H1J2_9NEIS</name>
<dbReference type="SUPFAM" id="SSF50891">
    <property type="entry name" value="Cyclophilin-like"/>
    <property type="match status" value="1"/>
</dbReference>
<keyword evidence="2 5" id="KW-0378">Hydrolase</keyword>
<gene>
    <name evidence="5" type="ORF">GCM10007350_26770</name>
</gene>
<evidence type="ECO:0000256" key="2">
    <source>
        <dbReference type="ARBA" id="ARBA00022801"/>
    </source>
</evidence>
<dbReference type="NCBIfam" id="TIGR00724">
    <property type="entry name" value="urea_amlyse_rel"/>
    <property type="match status" value="1"/>
</dbReference>
<dbReference type="InterPro" id="IPR029000">
    <property type="entry name" value="Cyclophilin-like_dom_sf"/>
</dbReference>
<organism evidence="5 6">
    <name type="scientific">Jeongeupia chitinilytica</name>
    <dbReference type="NCBI Taxonomy" id="1041641"/>
    <lineage>
        <taxon>Bacteria</taxon>
        <taxon>Pseudomonadati</taxon>
        <taxon>Pseudomonadota</taxon>
        <taxon>Betaproteobacteria</taxon>
        <taxon>Neisseriales</taxon>
        <taxon>Chitinibacteraceae</taxon>
        <taxon>Jeongeupia</taxon>
    </lineage>
</organism>
<dbReference type="Proteomes" id="UP000604737">
    <property type="component" value="Unassembled WGS sequence"/>
</dbReference>
<evidence type="ECO:0000256" key="3">
    <source>
        <dbReference type="ARBA" id="ARBA00022840"/>
    </source>
</evidence>
<protein>
    <submittedName>
        <fullName evidence="5">Allophanate hydrolase</fullName>
    </submittedName>
</protein>
<sequence>MTLTVLKPGPLTTVQDLGRDGYAALGVPHGGACDPLSLRLANLVAGNDEGAAGLEITLGGLALRFDAKTTFAWAGATMQVTLDGAMLHPAHRYTAGKGAVLRFGFAERGARAYLALAGGIAVPPILGSRSTGLLAGMGGFHGRALRRDDVVECGRAPRQVPGVAVAQPERGEHLRVLPGPDWSLLGHAAQRQLLSTPWQVGLASNRMGMRLTGAQLECDASDSLDSHAVMPGCVQLPPSGEPIVLLADAQTTGGYLRPLVVIRADLWRAGQFKPGDTLRFAEVDSDAALAALAAQRDWLARVSRSLAWEAR</sequence>
<proteinExistence type="predicted"/>
<dbReference type="GO" id="GO:0016787">
    <property type="term" value="F:hydrolase activity"/>
    <property type="evidence" value="ECO:0007669"/>
    <property type="project" value="UniProtKB-KW"/>
</dbReference>
<evidence type="ECO:0000256" key="1">
    <source>
        <dbReference type="ARBA" id="ARBA00022741"/>
    </source>
</evidence>
<dbReference type="Gene3D" id="2.40.100.10">
    <property type="entry name" value="Cyclophilin-like"/>
    <property type="match status" value="1"/>
</dbReference>
<keyword evidence="3" id="KW-0067">ATP-binding</keyword>
<dbReference type="RefSeq" id="WP_189461402.1">
    <property type="nucleotide sequence ID" value="NZ_BMYO01000007.1"/>
</dbReference>
<dbReference type="PANTHER" id="PTHR43309">
    <property type="entry name" value="5-OXOPROLINASE SUBUNIT C"/>
    <property type="match status" value="1"/>
</dbReference>
<dbReference type="InterPro" id="IPR003778">
    <property type="entry name" value="CT_A_B"/>
</dbReference>
<dbReference type="SMART" id="SM00797">
    <property type="entry name" value="AHS2"/>
    <property type="match status" value="1"/>
</dbReference>
<feature type="domain" description="Carboxyltransferase" evidence="4">
    <location>
        <begin position="24"/>
        <end position="298"/>
    </location>
</feature>
<dbReference type="EMBL" id="BMYO01000007">
    <property type="protein sequence ID" value="GHD65776.1"/>
    <property type="molecule type" value="Genomic_DNA"/>
</dbReference>
<evidence type="ECO:0000259" key="4">
    <source>
        <dbReference type="SMART" id="SM00797"/>
    </source>
</evidence>
<comment type="caution">
    <text evidence="5">The sequence shown here is derived from an EMBL/GenBank/DDBJ whole genome shotgun (WGS) entry which is preliminary data.</text>
</comment>
<keyword evidence="6" id="KW-1185">Reference proteome</keyword>
<accession>A0ABQ3H1J2</accession>